<reference evidence="1 2" key="1">
    <citation type="journal article" date="2012" name="Int. J. Syst. Evol. Microbiol.">
        <title>Vibrio caribbeanicus sp. nov., isolated from the marine sponge Scleritoderma cyanea.</title>
        <authorList>
            <person name="Hoffmann M."/>
            <person name="Monday S.R."/>
            <person name="Allard M.W."/>
            <person name="Strain E.A."/>
            <person name="Whittaker P."/>
            <person name="Naum M."/>
            <person name="McCarthy P.J."/>
            <person name="Lopez J.V."/>
            <person name="Fischer M."/>
            <person name="Brown E.W."/>
        </authorList>
    </citation>
    <scope>NUCLEOTIDE SEQUENCE [LARGE SCALE GENOMIC DNA]</scope>
    <source>
        <strain evidence="1 2">LMG 19158</strain>
    </source>
</reference>
<dbReference type="RefSeq" id="WP_005597043.1">
    <property type="nucleotide sequence ID" value="NZ_AFWE01000175.1"/>
</dbReference>
<name>F9RR29_9VIBR</name>
<dbReference type="GO" id="GO:0016740">
    <property type="term" value="F:transferase activity"/>
    <property type="evidence" value="ECO:0007669"/>
    <property type="project" value="UniProtKB-KW"/>
</dbReference>
<sequence>MLKSEVYVINSFPSIKNEKEGKQQRVKAIDSIISDVSRCYIDLTVRGNFIPRILNVAEGVIEVRLNYFLYSLFVSLFLILKKPVVYVHSVFESVKVIPAFFFSNNIILDLHGVVPEELNLINKNGKSILYRWIEMISVKKSKMNVVVTRKMASHFSKKYRQSEKRFIVVPIFSIITKSSLGKDSKLTAIYAGGMQKWQCIDKMVSFIRNEKRLNYKLYFPSPSDFITSYPDITLMDNVTISTGTPEEIFTEYNKSHFGLIIRDDVVINQVACPTKLIEYINSDLVPIVGDCSIGDFEDLGMKSIHYQNFDYNKLALDSFDNKELKKNLIELSINGKVDLTNLLRDLGL</sequence>
<proteinExistence type="predicted"/>
<comment type="caution">
    <text evidence="1">The sequence shown here is derived from an EMBL/GenBank/DDBJ whole genome shotgun (WGS) entry which is preliminary data.</text>
</comment>
<dbReference type="eggNOG" id="COG0438">
    <property type="taxonomic scope" value="Bacteria"/>
</dbReference>
<organism evidence="1 2">
    <name type="scientific">Vibrio scophthalmi LMG 19158</name>
    <dbReference type="NCBI Taxonomy" id="870967"/>
    <lineage>
        <taxon>Bacteria</taxon>
        <taxon>Pseudomonadati</taxon>
        <taxon>Pseudomonadota</taxon>
        <taxon>Gammaproteobacteria</taxon>
        <taxon>Vibrionales</taxon>
        <taxon>Vibrionaceae</taxon>
        <taxon>Vibrio</taxon>
    </lineage>
</organism>
<dbReference type="AlphaFoldDB" id="F9RR29"/>
<dbReference type="SUPFAM" id="SSF53756">
    <property type="entry name" value="UDP-Glycosyltransferase/glycogen phosphorylase"/>
    <property type="match status" value="1"/>
</dbReference>
<dbReference type="Gene3D" id="3.40.50.2000">
    <property type="entry name" value="Glycogen Phosphorylase B"/>
    <property type="match status" value="1"/>
</dbReference>
<evidence type="ECO:0000313" key="1">
    <source>
        <dbReference type="EMBL" id="EGU33615.1"/>
    </source>
</evidence>
<evidence type="ECO:0000313" key="2">
    <source>
        <dbReference type="Proteomes" id="UP000004349"/>
    </source>
</evidence>
<gene>
    <name evidence="1" type="ORF">VIS19158_09947</name>
</gene>
<dbReference type="EMBL" id="AFWE01000175">
    <property type="protein sequence ID" value="EGU33615.1"/>
    <property type="molecule type" value="Genomic_DNA"/>
</dbReference>
<protein>
    <submittedName>
        <fullName evidence="1">Glycosyl transferase family 2</fullName>
    </submittedName>
</protein>
<dbReference type="Proteomes" id="UP000004349">
    <property type="component" value="Unassembled WGS sequence"/>
</dbReference>
<accession>F9RR29</accession>
<keyword evidence="1" id="KW-0808">Transferase</keyword>